<dbReference type="RefSeq" id="WP_118333799.1">
    <property type="nucleotide sequence ID" value="NZ_AP025567.1"/>
</dbReference>
<organism evidence="12 13">
    <name type="scientific">Emergencia timonensis</name>
    <dbReference type="NCBI Taxonomy" id="1776384"/>
    <lineage>
        <taxon>Bacteria</taxon>
        <taxon>Bacillati</taxon>
        <taxon>Bacillota</taxon>
        <taxon>Clostridia</taxon>
        <taxon>Peptostreptococcales</taxon>
        <taxon>Anaerovoracaceae</taxon>
        <taxon>Emergencia</taxon>
    </lineage>
</organism>
<dbReference type="InterPro" id="IPR004770">
    <property type="entry name" value="Na/H_antiport_NhaC"/>
</dbReference>
<comment type="similarity">
    <text evidence="8">Belongs to the NhaC Na(+)/H(+) (TC 2.A.35) antiporter family.</text>
</comment>
<feature type="transmembrane region" description="Helical" evidence="10">
    <location>
        <begin position="349"/>
        <end position="371"/>
    </location>
</feature>
<evidence type="ECO:0000256" key="1">
    <source>
        <dbReference type="ARBA" id="ARBA00004651"/>
    </source>
</evidence>
<keyword evidence="7 10" id="KW-0472">Membrane</keyword>
<dbReference type="Pfam" id="PF03553">
    <property type="entry name" value="Na_H_antiporter"/>
    <property type="match status" value="1"/>
</dbReference>
<feature type="transmembrane region" description="Helical" evidence="10">
    <location>
        <begin position="190"/>
        <end position="211"/>
    </location>
</feature>
<feature type="transmembrane region" description="Helical" evidence="10">
    <location>
        <begin position="255"/>
        <end position="273"/>
    </location>
</feature>
<dbReference type="PANTHER" id="PTHR33451">
    <property type="entry name" value="MALATE-2H(+)/NA(+)-LACTATE ANTIPORTER"/>
    <property type="match status" value="1"/>
</dbReference>
<feature type="transmembrane region" description="Helical" evidence="10">
    <location>
        <begin position="72"/>
        <end position="99"/>
    </location>
</feature>
<evidence type="ECO:0000256" key="6">
    <source>
        <dbReference type="ARBA" id="ARBA00022989"/>
    </source>
</evidence>
<dbReference type="NCBIfam" id="TIGR00931">
    <property type="entry name" value="antiport_nhaC"/>
    <property type="match status" value="1"/>
</dbReference>
<keyword evidence="9" id="KW-0175">Coiled coil</keyword>
<proteinExistence type="inferred from homology"/>
<evidence type="ECO:0000256" key="2">
    <source>
        <dbReference type="ARBA" id="ARBA00022448"/>
    </source>
</evidence>
<feature type="transmembrane region" description="Helical" evidence="10">
    <location>
        <begin position="427"/>
        <end position="448"/>
    </location>
</feature>
<keyword evidence="6 10" id="KW-1133">Transmembrane helix</keyword>
<feature type="domain" description="Na+/H+ antiporter NhaC-like C-terminal" evidence="11">
    <location>
        <begin position="157"/>
        <end position="451"/>
    </location>
</feature>
<dbReference type="GO" id="GO:0015297">
    <property type="term" value="F:antiporter activity"/>
    <property type="evidence" value="ECO:0007669"/>
    <property type="project" value="UniProtKB-KW"/>
</dbReference>
<feature type="transmembrane region" description="Helical" evidence="10">
    <location>
        <begin position="33"/>
        <end position="52"/>
    </location>
</feature>
<evidence type="ECO:0000256" key="7">
    <source>
        <dbReference type="ARBA" id="ARBA00023136"/>
    </source>
</evidence>
<keyword evidence="2" id="KW-0813">Transport</keyword>
<name>A0A415E7V5_9FIRM</name>
<evidence type="ECO:0000256" key="3">
    <source>
        <dbReference type="ARBA" id="ARBA00022449"/>
    </source>
</evidence>
<evidence type="ECO:0000256" key="4">
    <source>
        <dbReference type="ARBA" id="ARBA00022475"/>
    </source>
</evidence>
<dbReference type="InterPro" id="IPR052180">
    <property type="entry name" value="NhaC_Na-H+_Antiporter"/>
</dbReference>
<evidence type="ECO:0000256" key="10">
    <source>
        <dbReference type="SAM" id="Phobius"/>
    </source>
</evidence>
<evidence type="ECO:0000256" key="9">
    <source>
        <dbReference type="SAM" id="Coils"/>
    </source>
</evidence>
<feature type="transmembrane region" description="Helical" evidence="10">
    <location>
        <begin position="231"/>
        <end position="250"/>
    </location>
</feature>
<feature type="transmembrane region" description="Helical" evidence="10">
    <location>
        <begin position="106"/>
        <end position="126"/>
    </location>
</feature>
<keyword evidence="3" id="KW-0050">Antiport</keyword>
<sequence length="481" mass="51711">MGKKIPVWQILLLIVVMVGALMFTVLKKEGYMHGILAMVLCLACIIAMLNGYKWSYLQSAMINKISSSMEAVLIFITVGMLVAMWISGGIVQAMIYYGLKILSPQIFLVASCILCAIVAIATGSSWTTAGTIGVALMGIGVTMGISAPLVAGSIISGAYLGDKMSPLSDTTNLAPAMAGAKLFDHIGHMVWTVTPSLIVSLIIYFILGLGVDTSSATTSDIEALQQVLKDNFNLNPLLFIAPILVVVMAIKKLPALASIFIGAMVGLIFVPIFQGGSLADAACYELYAGYVSETGDAFVDELLTRGGIESMFYSTSLCLIALAFAGVLESSGMLASLCKILLRVAKTNGLLIMITLFTCIIVNILCADQYISIVLPGAMYKEEFENRRLKAKNLSRCLEDAGTLSSPLIPWTTCSAYMQGALGVNTFAYAPFAFLNWICPLISLFYGFTGISIEKMTEEEYEEAMARREEEQKRAAEAIEA</sequence>
<dbReference type="PANTHER" id="PTHR33451:SF3">
    <property type="entry name" value="MALATE-2H(+)_NA(+)-LACTATE ANTIPORTER"/>
    <property type="match status" value="1"/>
</dbReference>
<evidence type="ECO:0000313" key="12">
    <source>
        <dbReference type="EMBL" id="RHJ89758.1"/>
    </source>
</evidence>
<feature type="transmembrane region" description="Helical" evidence="10">
    <location>
        <begin position="6"/>
        <end position="26"/>
    </location>
</feature>
<dbReference type="Proteomes" id="UP000284841">
    <property type="component" value="Unassembled WGS sequence"/>
</dbReference>
<dbReference type="GO" id="GO:0005886">
    <property type="term" value="C:plasma membrane"/>
    <property type="evidence" value="ECO:0007669"/>
    <property type="project" value="UniProtKB-SubCell"/>
</dbReference>
<accession>A0A415E7V5</accession>
<dbReference type="OrthoDB" id="9762978at2"/>
<evidence type="ECO:0000313" key="13">
    <source>
        <dbReference type="Proteomes" id="UP000284841"/>
    </source>
</evidence>
<evidence type="ECO:0000259" key="11">
    <source>
        <dbReference type="Pfam" id="PF03553"/>
    </source>
</evidence>
<protein>
    <submittedName>
        <fullName evidence="12">Na+/H+ antiporter NhaC</fullName>
    </submittedName>
</protein>
<dbReference type="AlphaFoldDB" id="A0A415E7V5"/>
<dbReference type="InterPro" id="IPR018461">
    <property type="entry name" value="Na/H_Antiport_NhaC-like_C"/>
</dbReference>
<evidence type="ECO:0000256" key="5">
    <source>
        <dbReference type="ARBA" id="ARBA00022692"/>
    </source>
</evidence>
<gene>
    <name evidence="12" type="primary">nhaC</name>
    <name evidence="12" type="ORF">DW099_04120</name>
</gene>
<keyword evidence="4" id="KW-1003">Cell membrane</keyword>
<keyword evidence="13" id="KW-1185">Reference proteome</keyword>
<keyword evidence="5 10" id="KW-0812">Transmembrane</keyword>
<feature type="coiled-coil region" evidence="9">
    <location>
        <begin position="454"/>
        <end position="481"/>
    </location>
</feature>
<feature type="transmembrane region" description="Helical" evidence="10">
    <location>
        <begin position="132"/>
        <end position="160"/>
    </location>
</feature>
<reference evidence="12 13" key="1">
    <citation type="submission" date="2018-08" db="EMBL/GenBank/DDBJ databases">
        <title>A genome reference for cultivated species of the human gut microbiota.</title>
        <authorList>
            <person name="Zou Y."/>
            <person name="Xue W."/>
            <person name="Luo G."/>
        </authorList>
    </citation>
    <scope>NUCLEOTIDE SEQUENCE [LARGE SCALE GENOMIC DNA]</scope>
    <source>
        <strain evidence="12 13">AM07-24</strain>
    </source>
</reference>
<dbReference type="EMBL" id="QRMS01000001">
    <property type="protein sequence ID" value="RHJ89758.1"/>
    <property type="molecule type" value="Genomic_DNA"/>
</dbReference>
<comment type="caution">
    <text evidence="12">The sequence shown here is derived from an EMBL/GenBank/DDBJ whole genome shotgun (WGS) entry which is preliminary data.</text>
</comment>
<evidence type="ECO:0000256" key="8">
    <source>
        <dbReference type="ARBA" id="ARBA00038435"/>
    </source>
</evidence>
<comment type="subcellular location">
    <subcellularLocation>
        <location evidence="1">Cell membrane</location>
        <topology evidence="1">Multi-pass membrane protein</topology>
    </subcellularLocation>
</comment>